<evidence type="ECO:0000256" key="1">
    <source>
        <dbReference type="SAM" id="Phobius"/>
    </source>
</evidence>
<dbReference type="EMBL" id="JXTP01000011">
    <property type="protein sequence ID" value="KIU29851.1"/>
    <property type="molecule type" value="Genomic_DNA"/>
</dbReference>
<protein>
    <submittedName>
        <fullName evidence="2">Uncharacterized protein</fullName>
    </submittedName>
</protein>
<evidence type="ECO:0000313" key="2">
    <source>
        <dbReference type="EMBL" id="KIU29851.1"/>
    </source>
</evidence>
<keyword evidence="1" id="KW-0472">Membrane</keyword>
<name>A0A0D1MR66_9SPHN</name>
<keyword evidence="1" id="KW-1133">Transmembrane helix</keyword>
<reference evidence="2 3" key="1">
    <citation type="submission" date="2015-01" db="EMBL/GenBank/DDBJ databases">
        <title>Genome of Sphingomonas taxi strain 30a.</title>
        <authorList>
            <person name="Eevers N."/>
            <person name="Van Hamme J."/>
            <person name="Bottos E."/>
            <person name="Weyens N."/>
            <person name="Vangronsveld J."/>
        </authorList>
    </citation>
    <scope>NUCLEOTIDE SEQUENCE [LARGE SCALE GENOMIC DNA]</scope>
    <source>
        <strain evidence="2 3">30a</strain>
    </source>
</reference>
<accession>A0A0D1MR66</accession>
<dbReference type="PATRIC" id="fig|1549858.7.peg.1706"/>
<proteinExistence type="predicted"/>
<dbReference type="AlphaFoldDB" id="A0A0D1MR66"/>
<feature type="transmembrane region" description="Helical" evidence="1">
    <location>
        <begin position="45"/>
        <end position="64"/>
    </location>
</feature>
<dbReference type="Proteomes" id="UP000033203">
    <property type="component" value="Unassembled WGS sequence"/>
</dbReference>
<organism evidence="2 3">
    <name type="scientific">Sphingomonas melonis</name>
    <dbReference type="NCBI Taxonomy" id="152682"/>
    <lineage>
        <taxon>Bacteria</taxon>
        <taxon>Pseudomonadati</taxon>
        <taxon>Pseudomonadota</taxon>
        <taxon>Alphaproteobacteria</taxon>
        <taxon>Sphingomonadales</taxon>
        <taxon>Sphingomonadaceae</taxon>
        <taxon>Sphingomonas</taxon>
    </lineage>
</organism>
<comment type="caution">
    <text evidence="2">The sequence shown here is derived from an EMBL/GenBank/DDBJ whole genome shotgun (WGS) entry which is preliminary data.</text>
</comment>
<keyword evidence="1" id="KW-0812">Transmembrane</keyword>
<gene>
    <name evidence="2" type="ORF">SR41_02630</name>
</gene>
<sequence>MRQIVRDGRYPPLLPAPDRPMIGLSVAVGRFVEALFWAILRVAGVVTVVVVAIAVGALLVAIVARKIWARQKRLKTPSEHRP</sequence>
<evidence type="ECO:0000313" key="3">
    <source>
        <dbReference type="Proteomes" id="UP000033203"/>
    </source>
</evidence>